<feature type="domain" description="Thiamine pyrophosphate enzyme central" evidence="4">
    <location>
        <begin position="193"/>
        <end position="326"/>
    </location>
</feature>
<dbReference type="InterPro" id="IPR012001">
    <property type="entry name" value="Thiamin_PyroP_enz_TPP-bd_dom"/>
</dbReference>
<keyword evidence="8" id="KW-1185">Reference proteome</keyword>
<comment type="similarity">
    <text evidence="1 3">Belongs to the TPP enzyme family.</text>
</comment>
<dbReference type="Gene3D" id="3.40.50.1220">
    <property type="entry name" value="TPP-binding domain"/>
    <property type="match status" value="1"/>
</dbReference>
<dbReference type="EMBL" id="JAKKSL010000006">
    <property type="protein sequence ID" value="MCI2285758.1"/>
    <property type="molecule type" value="Genomic_DNA"/>
</dbReference>
<sequence length="578" mass="62763">MKKTAAWLTRYALEQIGVKYTFGIPGVHNTELYDELNNSDQITPNLVMHEGHGGFMADAISRVTNSIGTLVIVPAAGVTHAASGIAEAYLDGIPMLVITGGIRNDSKFGYQLHEIDQLKLVVGFTKAAFKINHHDEVIDTIYNAYNIAISGEPGPVFIELPVNLQLDKANINDLPTYTKPVLPPLSEKVITQIENVANRLMNADNPVIFLGWGAMHASDELIAISEHIGSAVSTTLQGISAFPANHPLHTGFCFGPSAVPAAQNAFNNADCVLAIGTRFGEIATGSFGGQLPENLIHIDINPKVFNTNFKTSVAVEGDSKQICQQLLNALIALGPAKDTTNISKHIAQDKKAYRETWYQHDSKDKVNPVKYFDELRAQLNDDAHIVVDDGNHTFLTAELMPIHQAYGFISPTDFNCMGYATPAAIAVKMAKPEQEVHVIVGDGAFMMTATELATAVSQHLGLVVGVFNDGELSQIAQAQQIPYNRKTCTVLPQTKLKGLAMATGAEYIRIENNQEIKSGLTNARRLAQENKVVILDINIDYSKATAFTEGAVQTNLKRMPLPTKVRMVGRALVRKVTG</sequence>
<proteinExistence type="inferred from homology"/>
<dbReference type="InterPro" id="IPR029035">
    <property type="entry name" value="DHS-like_NAD/FAD-binding_dom"/>
</dbReference>
<evidence type="ECO:0000313" key="7">
    <source>
        <dbReference type="EMBL" id="MCI2285758.1"/>
    </source>
</evidence>
<evidence type="ECO:0000259" key="5">
    <source>
        <dbReference type="Pfam" id="PF02775"/>
    </source>
</evidence>
<comment type="caution">
    <text evidence="7">The sequence shown here is derived from an EMBL/GenBank/DDBJ whole genome shotgun (WGS) entry which is preliminary data.</text>
</comment>
<evidence type="ECO:0000259" key="6">
    <source>
        <dbReference type="Pfam" id="PF02776"/>
    </source>
</evidence>
<evidence type="ECO:0000256" key="2">
    <source>
        <dbReference type="ARBA" id="ARBA00023052"/>
    </source>
</evidence>
<dbReference type="Proteomes" id="UP001139646">
    <property type="component" value="Unassembled WGS sequence"/>
</dbReference>
<evidence type="ECO:0000256" key="3">
    <source>
        <dbReference type="RuleBase" id="RU362132"/>
    </source>
</evidence>
<feature type="domain" description="Thiamine pyrophosphate enzyme TPP-binding" evidence="5">
    <location>
        <begin position="390"/>
        <end position="536"/>
    </location>
</feature>
<dbReference type="Pfam" id="PF00205">
    <property type="entry name" value="TPP_enzyme_M"/>
    <property type="match status" value="1"/>
</dbReference>
<accession>A0ABS9X691</accession>
<reference evidence="7" key="1">
    <citation type="submission" date="2022-01" db="EMBL/GenBank/DDBJ databases">
        <title>Colwellia maritima, isolated from seawater.</title>
        <authorList>
            <person name="Kristyanto S."/>
            <person name="Jung J."/>
            <person name="Jeon C.O."/>
        </authorList>
    </citation>
    <scope>NUCLEOTIDE SEQUENCE</scope>
    <source>
        <strain evidence="7">MSW7</strain>
    </source>
</reference>
<evidence type="ECO:0000256" key="1">
    <source>
        <dbReference type="ARBA" id="ARBA00007812"/>
    </source>
</evidence>
<dbReference type="SUPFAM" id="SSF52467">
    <property type="entry name" value="DHS-like NAD/FAD-binding domain"/>
    <property type="match status" value="1"/>
</dbReference>
<dbReference type="PANTHER" id="PTHR18968:SF13">
    <property type="entry name" value="ACETOLACTATE SYNTHASE CATALYTIC SUBUNIT, MITOCHONDRIAL"/>
    <property type="match status" value="1"/>
</dbReference>
<evidence type="ECO:0000313" key="8">
    <source>
        <dbReference type="Proteomes" id="UP001139646"/>
    </source>
</evidence>
<dbReference type="InterPro" id="IPR029061">
    <property type="entry name" value="THDP-binding"/>
</dbReference>
<dbReference type="Gene3D" id="3.40.50.970">
    <property type="match status" value="2"/>
</dbReference>
<protein>
    <submittedName>
        <fullName evidence="7">Thiamine pyrophosphate-binding protein</fullName>
    </submittedName>
</protein>
<dbReference type="RefSeq" id="WP_242288648.1">
    <property type="nucleotide sequence ID" value="NZ_JAKKSL010000006.1"/>
</dbReference>
<gene>
    <name evidence="7" type="ORF">L3081_23235</name>
</gene>
<dbReference type="Pfam" id="PF02775">
    <property type="entry name" value="TPP_enzyme_C"/>
    <property type="match status" value="1"/>
</dbReference>
<dbReference type="InterPro" id="IPR045229">
    <property type="entry name" value="TPP_enz"/>
</dbReference>
<feature type="domain" description="Thiamine pyrophosphate enzyme N-terminal TPP-binding" evidence="6">
    <location>
        <begin position="11"/>
        <end position="119"/>
    </location>
</feature>
<dbReference type="CDD" id="cd00568">
    <property type="entry name" value="TPP_enzymes"/>
    <property type="match status" value="1"/>
</dbReference>
<keyword evidence="2 3" id="KW-0786">Thiamine pyrophosphate</keyword>
<name>A0ABS9X691_9GAMM</name>
<dbReference type="InterPro" id="IPR012000">
    <property type="entry name" value="Thiamin_PyroP_enz_cen_dom"/>
</dbReference>
<dbReference type="InterPro" id="IPR011766">
    <property type="entry name" value="TPP_enzyme_TPP-bd"/>
</dbReference>
<dbReference type="PANTHER" id="PTHR18968">
    <property type="entry name" value="THIAMINE PYROPHOSPHATE ENZYMES"/>
    <property type="match status" value="1"/>
</dbReference>
<organism evidence="7 8">
    <name type="scientific">Colwellia maritima</name>
    <dbReference type="NCBI Taxonomy" id="2912588"/>
    <lineage>
        <taxon>Bacteria</taxon>
        <taxon>Pseudomonadati</taxon>
        <taxon>Pseudomonadota</taxon>
        <taxon>Gammaproteobacteria</taxon>
        <taxon>Alteromonadales</taxon>
        <taxon>Colwelliaceae</taxon>
        <taxon>Colwellia</taxon>
    </lineage>
</organism>
<dbReference type="Pfam" id="PF02776">
    <property type="entry name" value="TPP_enzyme_N"/>
    <property type="match status" value="1"/>
</dbReference>
<evidence type="ECO:0000259" key="4">
    <source>
        <dbReference type="Pfam" id="PF00205"/>
    </source>
</evidence>
<dbReference type="SUPFAM" id="SSF52518">
    <property type="entry name" value="Thiamin diphosphate-binding fold (THDP-binding)"/>
    <property type="match status" value="2"/>
</dbReference>
<dbReference type="CDD" id="cd07035">
    <property type="entry name" value="TPP_PYR_POX_like"/>
    <property type="match status" value="1"/>
</dbReference>